<dbReference type="Pfam" id="PF08797">
    <property type="entry name" value="HIRAN"/>
    <property type="match status" value="1"/>
</dbReference>
<dbReference type="HOGENOM" id="CLU_157291_0_0_5"/>
<dbReference type="Proteomes" id="UP000018851">
    <property type="component" value="Chromosome"/>
</dbReference>
<evidence type="ECO:0000313" key="6">
    <source>
        <dbReference type="Proteomes" id="UP000018851"/>
    </source>
</evidence>
<dbReference type="GO" id="GO:0003676">
    <property type="term" value="F:nucleic acid binding"/>
    <property type="evidence" value="ECO:0007669"/>
    <property type="project" value="InterPro"/>
</dbReference>
<evidence type="ECO:0000256" key="1">
    <source>
        <dbReference type="ARBA" id="ARBA00022723"/>
    </source>
</evidence>
<proteinExistence type="predicted"/>
<gene>
    <name evidence="5" type="ORF">NX02_04290</name>
</gene>
<feature type="region of interest" description="Disordered" evidence="3">
    <location>
        <begin position="105"/>
        <end position="128"/>
    </location>
</feature>
<organism evidence="5 6">
    <name type="scientific">Sphingomonas sanxanigenens DSM 19645 = NX02</name>
    <dbReference type="NCBI Taxonomy" id="1123269"/>
    <lineage>
        <taxon>Bacteria</taxon>
        <taxon>Pseudomonadati</taxon>
        <taxon>Pseudomonadota</taxon>
        <taxon>Alphaproteobacteria</taxon>
        <taxon>Sphingomonadales</taxon>
        <taxon>Sphingomonadaceae</taxon>
        <taxon>Sphingomonas</taxon>
    </lineage>
</organism>
<keyword evidence="2" id="KW-0378">Hydrolase</keyword>
<dbReference type="Gene3D" id="3.30.70.2330">
    <property type="match status" value="1"/>
</dbReference>
<reference evidence="5 6" key="1">
    <citation type="submission" date="2013-07" db="EMBL/GenBank/DDBJ databases">
        <title>Completed genome of Sphingomonas sanxanigenens NX02.</title>
        <authorList>
            <person name="Ma T."/>
            <person name="Huang H."/>
            <person name="Wu M."/>
            <person name="Li X."/>
            <person name="Li G."/>
        </authorList>
    </citation>
    <scope>NUCLEOTIDE SEQUENCE [LARGE SCALE GENOMIC DNA]</scope>
    <source>
        <strain evidence="5 6">NX02</strain>
    </source>
</reference>
<evidence type="ECO:0000256" key="2">
    <source>
        <dbReference type="ARBA" id="ARBA00022801"/>
    </source>
</evidence>
<dbReference type="PATRIC" id="fig|1123269.5.peg.835"/>
<keyword evidence="1" id="KW-0479">Metal-binding</keyword>
<dbReference type="GO" id="GO:0016818">
    <property type="term" value="F:hydrolase activity, acting on acid anhydrides, in phosphorus-containing anhydrides"/>
    <property type="evidence" value="ECO:0007669"/>
    <property type="project" value="InterPro"/>
</dbReference>
<dbReference type="RefSeq" id="WP_025290905.1">
    <property type="nucleotide sequence ID" value="NZ_CP006644.1"/>
</dbReference>
<evidence type="ECO:0000313" key="5">
    <source>
        <dbReference type="EMBL" id="AHE52606.1"/>
    </source>
</evidence>
<sequence length="128" mass="13886">MPRELSLAVVGAQYPNKRGPTRAFGIAMCRPGDPIELRPEPKNPADERAVAVFTADNIQIGYITAERAPYIGGIIKAGREVRTIFQAPTQWGAIVRCAFDGAAPRLPPAPKHAPAGDECEVDQRPPDW</sequence>
<evidence type="ECO:0000256" key="3">
    <source>
        <dbReference type="SAM" id="MobiDB-lite"/>
    </source>
</evidence>
<evidence type="ECO:0000259" key="4">
    <source>
        <dbReference type="Pfam" id="PF08797"/>
    </source>
</evidence>
<protein>
    <recommendedName>
        <fullName evidence="4">HIRAN domain-containing protein</fullName>
    </recommendedName>
</protein>
<dbReference type="OrthoDB" id="7432909at2"/>
<dbReference type="KEGG" id="ssan:NX02_04290"/>
<dbReference type="STRING" id="1123269.NX02_04290"/>
<name>W0A6B9_9SPHN</name>
<dbReference type="EMBL" id="CP006644">
    <property type="protein sequence ID" value="AHE52606.1"/>
    <property type="molecule type" value="Genomic_DNA"/>
</dbReference>
<dbReference type="AlphaFoldDB" id="W0A6B9"/>
<dbReference type="InterPro" id="IPR014905">
    <property type="entry name" value="HIRAN"/>
</dbReference>
<dbReference type="GO" id="GO:0008270">
    <property type="term" value="F:zinc ion binding"/>
    <property type="evidence" value="ECO:0007669"/>
    <property type="project" value="InterPro"/>
</dbReference>
<accession>W0A6B9</accession>
<feature type="domain" description="HIRAN" evidence="4">
    <location>
        <begin position="6"/>
        <end position="75"/>
    </location>
</feature>
<dbReference type="eggNOG" id="ENOG502ZKGT">
    <property type="taxonomic scope" value="Bacteria"/>
</dbReference>
<keyword evidence="6" id="KW-1185">Reference proteome</keyword>